<dbReference type="PROSITE" id="PS52035">
    <property type="entry name" value="PEPTIDASE_M14"/>
    <property type="match status" value="1"/>
</dbReference>
<dbReference type="InterPro" id="IPR000834">
    <property type="entry name" value="Peptidase_M14"/>
</dbReference>
<comment type="cofactor">
    <cofactor evidence="1">
        <name>Zn(2+)</name>
        <dbReference type="ChEBI" id="CHEBI:29105"/>
    </cofactor>
</comment>
<evidence type="ECO:0000256" key="7">
    <source>
        <dbReference type="ARBA" id="ARBA00022723"/>
    </source>
</evidence>
<dbReference type="GO" id="GO:0004181">
    <property type="term" value="F:metallocarboxypeptidase activity"/>
    <property type="evidence" value="ECO:0007669"/>
    <property type="project" value="InterPro"/>
</dbReference>
<evidence type="ECO:0000256" key="1">
    <source>
        <dbReference type="ARBA" id="ARBA00001947"/>
    </source>
</evidence>
<feature type="domain" description="Peptidase M14" evidence="16">
    <location>
        <begin position="117"/>
        <end position="406"/>
    </location>
</feature>
<reference evidence="17" key="1">
    <citation type="journal article" date="2023" name="Mol. Biol. Evol.">
        <title>Third-Generation Sequencing Reveals the Adaptive Role of the Epigenome in Three Deep-Sea Polychaetes.</title>
        <authorList>
            <person name="Perez M."/>
            <person name="Aroh O."/>
            <person name="Sun Y."/>
            <person name="Lan Y."/>
            <person name="Juniper S.K."/>
            <person name="Young C.R."/>
            <person name="Angers B."/>
            <person name="Qian P.Y."/>
        </authorList>
    </citation>
    <scope>NUCLEOTIDE SEQUENCE</scope>
    <source>
        <strain evidence="17">P08H-3</strain>
    </source>
</reference>
<dbReference type="GO" id="GO:0006508">
    <property type="term" value="P:proteolysis"/>
    <property type="evidence" value="ECO:0007669"/>
    <property type="project" value="UniProtKB-KW"/>
</dbReference>
<keyword evidence="15" id="KW-1133">Transmembrane helix</keyword>
<evidence type="ECO:0000256" key="8">
    <source>
        <dbReference type="ARBA" id="ARBA00022729"/>
    </source>
</evidence>
<evidence type="ECO:0000256" key="13">
    <source>
        <dbReference type="ARBA" id="ARBA00057299"/>
    </source>
</evidence>
<dbReference type="Pfam" id="PF00246">
    <property type="entry name" value="Peptidase_M14"/>
    <property type="match status" value="1"/>
</dbReference>
<evidence type="ECO:0000256" key="10">
    <source>
        <dbReference type="ARBA" id="ARBA00022833"/>
    </source>
</evidence>
<dbReference type="GO" id="GO:0008270">
    <property type="term" value="F:zinc ion binding"/>
    <property type="evidence" value="ECO:0007669"/>
    <property type="project" value="InterPro"/>
</dbReference>
<evidence type="ECO:0000256" key="4">
    <source>
        <dbReference type="ARBA" id="ARBA00022525"/>
    </source>
</evidence>
<feature type="active site" description="Proton donor/acceptor" evidence="14">
    <location>
        <position position="372"/>
    </location>
</feature>
<dbReference type="AlphaFoldDB" id="A0AAD9J7Z9"/>
<keyword evidence="18" id="KW-1185">Reference proteome</keyword>
<feature type="transmembrane region" description="Helical" evidence="15">
    <location>
        <begin position="6"/>
        <end position="24"/>
    </location>
</feature>
<keyword evidence="15" id="KW-0472">Membrane</keyword>
<evidence type="ECO:0000256" key="12">
    <source>
        <dbReference type="ARBA" id="ARBA00023157"/>
    </source>
</evidence>
<dbReference type="PRINTS" id="PR00765">
    <property type="entry name" value="CRBOXYPTASEA"/>
</dbReference>
<protein>
    <recommendedName>
        <fullName evidence="16">Peptidase M14 domain-containing protein</fullName>
    </recommendedName>
</protein>
<keyword evidence="12" id="KW-1015">Disulfide bond</keyword>
<evidence type="ECO:0000256" key="14">
    <source>
        <dbReference type="PROSITE-ProRule" id="PRU01379"/>
    </source>
</evidence>
<keyword evidence="7" id="KW-0479">Metal-binding</keyword>
<dbReference type="InterPro" id="IPR003146">
    <property type="entry name" value="M14A_act_pep"/>
</dbReference>
<evidence type="ECO:0000256" key="6">
    <source>
        <dbReference type="ARBA" id="ARBA00022670"/>
    </source>
</evidence>
<dbReference type="Pfam" id="PF02244">
    <property type="entry name" value="Propep_M14"/>
    <property type="match status" value="1"/>
</dbReference>
<evidence type="ECO:0000256" key="2">
    <source>
        <dbReference type="ARBA" id="ARBA00004613"/>
    </source>
</evidence>
<keyword evidence="4" id="KW-0964">Secreted</keyword>
<dbReference type="EMBL" id="JAODUP010000503">
    <property type="protein sequence ID" value="KAK2148302.1"/>
    <property type="molecule type" value="Genomic_DNA"/>
</dbReference>
<comment type="subcellular location">
    <subcellularLocation>
        <location evidence="2">Secreted</location>
    </subcellularLocation>
</comment>
<evidence type="ECO:0000256" key="3">
    <source>
        <dbReference type="ARBA" id="ARBA00005988"/>
    </source>
</evidence>
<gene>
    <name evidence="17" type="ORF">LSH36_503g01028</name>
</gene>
<dbReference type="PANTHER" id="PTHR11705:SF91">
    <property type="entry name" value="FI01817P-RELATED"/>
    <property type="match status" value="1"/>
</dbReference>
<accession>A0AAD9J7Z9</accession>
<keyword evidence="8" id="KW-0732">Signal</keyword>
<keyword evidence="6" id="KW-0645">Protease</keyword>
<dbReference type="Proteomes" id="UP001208570">
    <property type="component" value="Unassembled WGS sequence"/>
</dbReference>
<comment type="function">
    <text evidence="13">Involved in the digestion of the blood meal.</text>
</comment>
<keyword evidence="5" id="KW-0121">Carboxypeptidase</keyword>
<evidence type="ECO:0000313" key="18">
    <source>
        <dbReference type="Proteomes" id="UP001208570"/>
    </source>
</evidence>
<keyword evidence="11" id="KW-0482">Metalloprotease</keyword>
<organism evidence="17 18">
    <name type="scientific">Paralvinella palmiformis</name>
    <dbReference type="NCBI Taxonomy" id="53620"/>
    <lineage>
        <taxon>Eukaryota</taxon>
        <taxon>Metazoa</taxon>
        <taxon>Spiralia</taxon>
        <taxon>Lophotrochozoa</taxon>
        <taxon>Annelida</taxon>
        <taxon>Polychaeta</taxon>
        <taxon>Sedentaria</taxon>
        <taxon>Canalipalpata</taxon>
        <taxon>Terebellida</taxon>
        <taxon>Terebelliformia</taxon>
        <taxon>Alvinellidae</taxon>
        <taxon>Paralvinella</taxon>
    </lineage>
</organism>
<name>A0AAD9J7Z9_9ANNE</name>
<dbReference type="FunFam" id="3.40.630.10:FF:000040">
    <property type="entry name" value="zinc carboxypeptidase"/>
    <property type="match status" value="1"/>
</dbReference>
<sequence>MYVTTYAYLVILGILGYVSGYKSYEGYQVLRVVPDSLNEIGILRKFILQYKLDVWKESTGLGSPTDIMISPNDIDLIRLLEEAHLSSSILIDDVDGLIALSRDYARFREYSELNTSRFYNVSEIHEWLEEVAVVCGASCQIIDIGTSYEGRPLKVIKISRDGEQRRRIWLDGGIHAREWLTPAVMTYFVDKLINEDGVDPEVTELRDAFDWYIHPVVNPDGYDYSWTTDRMWRKTRSPNPGDCVGTDPNRNFDFMWGIGSNDTCSQVYQGPSAESESEISSYTDFMTTIGDSVDLSISYHTYGEILVLPWAYSTVEPPDIADLERLATICVNAVNANSTLVYEFGQITGTEGGLSMDWSKGVANIKYSYIMEMRGGGTYGFLAPPSEIVPTSLENWAGVVAMAKDLMQRK</sequence>
<proteinExistence type="inferred from homology"/>
<dbReference type="SMART" id="SM00631">
    <property type="entry name" value="Zn_pept"/>
    <property type="match status" value="1"/>
</dbReference>
<comment type="similarity">
    <text evidence="3 14">Belongs to the peptidase M14 family.</text>
</comment>
<keyword evidence="10" id="KW-0862">Zinc</keyword>
<evidence type="ECO:0000313" key="17">
    <source>
        <dbReference type="EMBL" id="KAK2148302.1"/>
    </source>
</evidence>
<evidence type="ECO:0000256" key="11">
    <source>
        <dbReference type="ARBA" id="ARBA00023049"/>
    </source>
</evidence>
<dbReference type="GO" id="GO:0005615">
    <property type="term" value="C:extracellular space"/>
    <property type="evidence" value="ECO:0007669"/>
    <property type="project" value="TreeGrafter"/>
</dbReference>
<evidence type="ECO:0000256" key="9">
    <source>
        <dbReference type="ARBA" id="ARBA00022801"/>
    </source>
</evidence>
<dbReference type="Gene3D" id="3.40.630.10">
    <property type="entry name" value="Zn peptidases"/>
    <property type="match status" value="1"/>
</dbReference>
<comment type="caution">
    <text evidence="17">The sequence shown here is derived from an EMBL/GenBank/DDBJ whole genome shotgun (WGS) entry which is preliminary data.</text>
</comment>
<evidence type="ECO:0000259" key="16">
    <source>
        <dbReference type="PROSITE" id="PS52035"/>
    </source>
</evidence>
<dbReference type="Gene3D" id="3.30.70.340">
    <property type="entry name" value="Metallocarboxypeptidase-like"/>
    <property type="match status" value="1"/>
</dbReference>
<keyword evidence="9" id="KW-0378">Hydrolase</keyword>
<evidence type="ECO:0000256" key="5">
    <source>
        <dbReference type="ARBA" id="ARBA00022645"/>
    </source>
</evidence>
<keyword evidence="15" id="KW-0812">Transmembrane</keyword>
<evidence type="ECO:0000256" key="15">
    <source>
        <dbReference type="SAM" id="Phobius"/>
    </source>
</evidence>
<dbReference type="InterPro" id="IPR036990">
    <property type="entry name" value="M14A-like_propep"/>
</dbReference>
<dbReference type="CDD" id="cd03860">
    <property type="entry name" value="M14_CP_A-B_like"/>
    <property type="match status" value="1"/>
</dbReference>
<dbReference type="SUPFAM" id="SSF54897">
    <property type="entry name" value="Protease propeptides/inhibitors"/>
    <property type="match status" value="1"/>
</dbReference>
<dbReference type="PANTHER" id="PTHR11705">
    <property type="entry name" value="PROTEASE FAMILY M14 CARBOXYPEPTIDASE A,B"/>
    <property type="match status" value="1"/>
</dbReference>
<dbReference type="SUPFAM" id="SSF53187">
    <property type="entry name" value="Zn-dependent exopeptidases"/>
    <property type="match status" value="1"/>
</dbReference>